<sequence length="63" mass="7189">MDITEIEKGMLVECKQGVGRVLAVDKKNHAILIEERDSHQQFAADISELMDDPQLHIGCDKYY</sequence>
<dbReference type="KEGG" id="vct:JV59_37370"/>
<gene>
    <name evidence="3" type="ORF">F0238_24885</name>
    <name evidence="1" type="ORF">IX92_01170</name>
    <name evidence="2" type="ORF">TW71_17280</name>
</gene>
<dbReference type="GeneID" id="93940062"/>
<organism evidence="2">
    <name type="scientific">Vibrio coralliilyticus</name>
    <dbReference type="NCBI Taxonomy" id="190893"/>
    <lineage>
        <taxon>Bacteria</taxon>
        <taxon>Pseudomonadati</taxon>
        <taxon>Pseudomonadota</taxon>
        <taxon>Gammaproteobacteria</taxon>
        <taxon>Vibrionales</taxon>
        <taxon>Vibrionaceae</taxon>
        <taxon>Vibrio</taxon>
    </lineage>
</organism>
<dbReference type="AlphaFoldDB" id="A0A097QN94"/>
<accession>A0A097QN94</accession>
<dbReference type="EMBL" id="JXXR01000018">
    <property type="protein sequence ID" value="KJY69820.1"/>
    <property type="molecule type" value="Genomic_DNA"/>
</dbReference>
<dbReference type="KEGG" id="vcy:IX92_01170"/>
<reference evidence="3 5" key="3">
    <citation type="submission" date="2019-09" db="EMBL/GenBank/DDBJ databases">
        <title>Draft genome sequencing and comparative genomics of hatchery-associated Vibrios.</title>
        <authorList>
            <person name="Kehlet-Delgado H."/>
            <person name="Mueller R.S."/>
        </authorList>
    </citation>
    <scope>NUCLEOTIDE SEQUENCE [LARGE SCALE GENOMIC DNA]</scope>
    <source>
        <strain evidence="3 5">09-121-3</strain>
    </source>
</reference>
<evidence type="ECO:0000313" key="2">
    <source>
        <dbReference type="EMBL" id="KJY69820.1"/>
    </source>
</evidence>
<dbReference type="EMBL" id="CP009617">
    <property type="protein sequence ID" value="AIW17739.1"/>
    <property type="molecule type" value="Genomic_DNA"/>
</dbReference>
<dbReference type="OrthoDB" id="5817318at2"/>
<evidence type="ECO:0000313" key="4">
    <source>
        <dbReference type="Proteomes" id="UP000030081"/>
    </source>
</evidence>
<evidence type="ECO:0000313" key="3">
    <source>
        <dbReference type="EMBL" id="NOJ25960.1"/>
    </source>
</evidence>
<name>A0A097QN94_9VIBR</name>
<dbReference type="Proteomes" id="UP000576645">
    <property type="component" value="Unassembled WGS sequence"/>
</dbReference>
<reference evidence="2" key="2">
    <citation type="journal article" date="2015" name="BMC Genomics">
        <title>Genome mining reveals unlocked bioactive potential of marine Gram-negative bacteria.</title>
        <authorList>
            <person name="Machado H."/>
            <person name="Sonnenschein E.C."/>
            <person name="Melchiorsen J."/>
            <person name="Gram L."/>
        </authorList>
    </citation>
    <scope>NUCLEOTIDE SEQUENCE</scope>
    <source>
        <strain evidence="2">S2052</strain>
    </source>
</reference>
<protein>
    <submittedName>
        <fullName evidence="2">Malate dehydrogenase</fullName>
    </submittedName>
</protein>
<keyword evidence="4" id="KW-1185">Reference proteome</keyword>
<dbReference type="RefSeq" id="WP_006963136.1">
    <property type="nucleotide sequence ID" value="NZ_CP009264.1"/>
</dbReference>
<reference evidence="1 4" key="1">
    <citation type="submission" date="2014-10" db="EMBL/GenBank/DDBJ databases">
        <title>The Complete Genome Sequence for the Shellfish Pathogen Vibrio coralliilyticus RE98 Isolated from a Shellfish Hatchery.</title>
        <authorList>
            <person name="Richards G.P."/>
            <person name="Bono J.L."/>
            <person name="Watson M.A."/>
            <person name="Needleman D.S."/>
        </authorList>
    </citation>
    <scope>NUCLEOTIDE SEQUENCE [LARGE SCALE GENOMIC DNA]</scope>
    <source>
        <strain evidence="1 4">RE98</strain>
    </source>
</reference>
<evidence type="ECO:0000313" key="5">
    <source>
        <dbReference type="Proteomes" id="UP000576645"/>
    </source>
</evidence>
<proteinExistence type="predicted"/>
<dbReference type="Proteomes" id="UP000030081">
    <property type="component" value="Chromosome 1"/>
</dbReference>
<evidence type="ECO:0000313" key="1">
    <source>
        <dbReference type="EMBL" id="AIW17739.1"/>
    </source>
</evidence>
<dbReference type="EMBL" id="VTXP01000023">
    <property type="protein sequence ID" value="NOJ25960.1"/>
    <property type="molecule type" value="Genomic_DNA"/>
</dbReference>